<dbReference type="EMBL" id="JAPRAY010000003">
    <property type="protein sequence ID" value="MCZ0666527.1"/>
    <property type="molecule type" value="Genomic_DNA"/>
</dbReference>
<dbReference type="InterPro" id="IPR016177">
    <property type="entry name" value="DNA-bd_dom_sf"/>
</dbReference>
<reference evidence="1" key="1">
    <citation type="submission" date="2022-11" db="EMBL/GenBank/DDBJ databases">
        <title>Temperate bacteriophages infecting mucin-degrading bacterium Ruminococcus gnavus from the human gut.</title>
        <authorList>
            <person name="Buttimer C."/>
        </authorList>
    </citation>
    <scope>NUCLEOTIDE SEQUENCE</scope>
    <source>
        <strain evidence="1">CCUG 49994</strain>
    </source>
</reference>
<dbReference type="SUPFAM" id="SSF54171">
    <property type="entry name" value="DNA-binding domain"/>
    <property type="match status" value="1"/>
</dbReference>
<accession>A0A396G7Z2</accession>
<comment type="caution">
    <text evidence="1">The sequence shown here is derived from an EMBL/GenBank/DDBJ whole genome shotgun (WGS) entry which is preliminary data.</text>
</comment>
<dbReference type="AlphaFoldDB" id="A0A396G7Z2"/>
<dbReference type="GO" id="GO:0003677">
    <property type="term" value="F:DNA binding"/>
    <property type="evidence" value="ECO:0007669"/>
    <property type="project" value="InterPro"/>
</dbReference>
<proteinExistence type="predicted"/>
<name>A0A396G7Z2_MEDGN</name>
<evidence type="ECO:0000313" key="2">
    <source>
        <dbReference type="Proteomes" id="UP001079535"/>
    </source>
</evidence>
<protein>
    <submittedName>
        <fullName evidence="1">Uncharacterized protein</fullName>
    </submittedName>
</protein>
<gene>
    <name evidence="1" type="ORF">OZZ17_03115</name>
</gene>
<dbReference type="RefSeq" id="WP_064786960.1">
    <property type="nucleotide sequence ID" value="NZ_JAPRAY010000003.1"/>
</dbReference>
<sequence length="71" mass="8235">MFVIKAKPIFNSFNINNKTLNLGTFAKIEDAIEARKSAEVKYFGEFRFDMSNKDIINEANLEDHLIYKKCS</sequence>
<organism evidence="1 2">
    <name type="scientific">Mediterraneibacter gnavus</name>
    <name type="common">Ruminococcus gnavus</name>
    <dbReference type="NCBI Taxonomy" id="33038"/>
    <lineage>
        <taxon>Bacteria</taxon>
        <taxon>Bacillati</taxon>
        <taxon>Bacillota</taxon>
        <taxon>Clostridia</taxon>
        <taxon>Lachnospirales</taxon>
        <taxon>Lachnospiraceae</taxon>
        <taxon>Mediterraneibacter</taxon>
    </lineage>
</organism>
<dbReference type="Proteomes" id="UP001079535">
    <property type="component" value="Unassembled WGS sequence"/>
</dbReference>
<evidence type="ECO:0000313" key="1">
    <source>
        <dbReference type="EMBL" id="MCZ0666527.1"/>
    </source>
</evidence>